<organism evidence="2">
    <name type="scientific">uncultured Thermomicrobiales bacterium</name>
    <dbReference type="NCBI Taxonomy" id="1645740"/>
    <lineage>
        <taxon>Bacteria</taxon>
        <taxon>Pseudomonadati</taxon>
        <taxon>Thermomicrobiota</taxon>
        <taxon>Thermomicrobia</taxon>
        <taxon>Thermomicrobiales</taxon>
        <taxon>environmental samples</taxon>
    </lineage>
</organism>
<feature type="transmembrane region" description="Helical" evidence="1">
    <location>
        <begin position="41"/>
        <end position="65"/>
    </location>
</feature>
<keyword evidence="1" id="KW-0472">Membrane</keyword>
<dbReference type="EMBL" id="CADCWF010000302">
    <property type="protein sequence ID" value="CAA9576305.1"/>
    <property type="molecule type" value="Genomic_DNA"/>
</dbReference>
<accession>A0A6J4VDK8</accession>
<evidence type="ECO:0000313" key="2">
    <source>
        <dbReference type="EMBL" id="CAA9576305.1"/>
    </source>
</evidence>
<sequence>MTPTARLLGIILLAAGVVIGVLLALWLSAGLREGTLETSGALFGGVLGFAVIVLPLVGFGIYFLVRGGAEAREQAEVAGQRKLLDIVSTRGQVAIPDLVLEMNTSRQEVEDDLHALVGRGLFSGYVDWKKGVLYSLEASQLQGRGTCPNCGGKLELAGKGLIVCPYCGAEIFLQG</sequence>
<protein>
    <submittedName>
        <fullName evidence="2">Uncharacterized protein</fullName>
    </submittedName>
</protein>
<keyword evidence="1" id="KW-0812">Transmembrane</keyword>
<reference evidence="2" key="1">
    <citation type="submission" date="2020-02" db="EMBL/GenBank/DDBJ databases">
        <authorList>
            <person name="Meier V. D."/>
        </authorList>
    </citation>
    <scope>NUCLEOTIDE SEQUENCE</scope>
    <source>
        <strain evidence="2">AVDCRST_MAG59</strain>
    </source>
</reference>
<dbReference type="Gene3D" id="2.20.28.30">
    <property type="entry name" value="RNA polymerase ii, chain L"/>
    <property type="match status" value="1"/>
</dbReference>
<dbReference type="AlphaFoldDB" id="A0A6J4VDK8"/>
<keyword evidence="1" id="KW-1133">Transmembrane helix</keyword>
<feature type="transmembrane region" description="Helical" evidence="1">
    <location>
        <begin position="7"/>
        <end position="29"/>
    </location>
</feature>
<evidence type="ECO:0000256" key="1">
    <source>
        <dbReference type="SAM" id="Phobius"/>
    </source>
</evidence>
<name>A0A6J4VDK8_9BACT</name>
<gene>
    <name evidence="2" type="ORF">AVDCRST_MAG59-4102</name>
</gene>
<proteinExistence type="predicted"/>